<evidence type="ECO:0000313" key="4">
    <source>
        <dbReference type="Proteomes" id="UP001312865"/>
    </source>
</evidence>
<accession>A0ABU8HJQ2</accession>
<proteinExistence type="predicted"/>
<dbReference type="RefSeq" id="WP_336588928.1">
    <property type="nucleotide sequence ID" value="NZ_JBBAXC010000027.1"/>
</dbReference>
<protein>
    <submittedName>
        <fullName evidence="3">DUF58 domain-containing protein</fullName>
    </submittedName>
</protein>
<evidence type="ECO:0000313" key="3">
    <source>
        <dbReference type="EMBL" id="MEI5909485.1"/>
    </source>
</evidence>
<evidence type="ECO:0000259" key="2">
    <source>
        <dbReference type="Pfam" id="PF01882"/>
    </source>
</evidence>
<keyword evidence="1" id="KW-1133">Transmembrane helix</keyword>
<comment type="caution">
    <text evidence="3">The sequence shown here is derived from an EMBL/GenBank/DDBJ whole genome shotgun (WGS) entry which is preliminary data.</text>
</comment>
<dbReference type="EMBL" id="JBBAXC010000027">
    <property type="protein sequence ID" value="MEI5909485.1"/>
    <property type="molecule type" value="Genomic_DNA"/>
</dbReference>
<sequence>MRKKFQWVKVVGKLLFMLLLLAITFSYAMFQGGFVSWFLFYSFIPFALYAVTLFFYPLGEFRVERKLQTRALKAGEPLTVTITIKRSVPIPLFYLMVEDLVTPTLFLNASSTVGKSIIYPWFKREIRLDYTVDNLPRGEHVFSAVRVGTGDVFGLFTKERTIPLAEEVLVYPSYVEMNYRPLENQFDQGTATSELKIQKDTTMATGLREYQAGDRFSWIHWKSFARMNELKTKEFEERQSNDVLILLDRTPSANFEQMITFTASVVRAVLKKGAQIGLLSFGKSFYSSPIRDGQEQMQQLYFHLAKVKDDSSSSLGKILEGAGINYQQSATMFMVTSTLSKGSIYALQHYAKNNPAVVIFLVKRMKEELTVEEKSLQALAASRGMVVKVCREGEFRTTFTEVKRA</sequence>
<feature type="transmembrane region" description="Helical" evidence="1">
    <location>
        <begin position="38"/>
        <end position="58"/>
    </location>
</feature>
<organism evidence="3 4">
    <name type="scientific">Bacillus spongiae</name>
    <dbReference type="NCBI Taxonomy" id="2683610"/>
    <lineage>
        <taxon>Bacteria</taxon>
        <taxon>Bacillati</taxon>
        <taxon>Bacillota</taxon>
        <taxon>Bacilli</taxon>
        <taxon>Bacillales</taxon>
        <taxon>Bacillaceae</taxon>
        <taxon>Bacillus</taxon>
    </lineage>
</organism>
<gene>
    <name evidence="3" type="ORF">WAK64_20870</name>
</gene>
<reference evidence="3 4" key="1">
    <citation type="journal article" date="2018" name="J. Microbiol.">
        <title>Bacillus spongiae sp. nov., isolated from sponge of Jeju Island.</title>
        <authorList>
            <person name="Lee G.E."/>
            <person name="Im W.T."/>
            <person name="Park J.S."/>
        </authorList>
    </citation>
    <scope>NUCLEOTIDE SEQUENCE [LARGE SCALE GENOMIC DNA]</scope>
    <source>
        <strain evidence="3 4">135PIL107-10</strain>
    </source>
</reference>
<name>A0ABU8HJQ2_9BACI</name>
<keyword evidence="1" id="KW-0472">Membrane</keyword>
<dbReference type="Pfam" id="PF01882">
    <property type="entry name" value="DUF58"/>
    <property type="match status" value="1"/>
</dbReference>
<keyword evidence="4" id="KW-1185">Reference proteome</keyword>
<keyword evidence="1" id="KW-0812">Transmembrane</keyword>
<dbReference type="InterPro" id="IPR002881">
    <property type="entry name" value="DUF58"/>
</dbReference>
<feature type="domain" description="DUF58" evidence="2">
    <location>
        <begin position="207"/>
        <end position="402"/>
    </location>
</feature>
<dbReference type="PANTHER" id="PTHR34351">
    <property type="entry name" value="SLR1927 PROTEIN-RELATED"/>
    <property type="match status" value="1"/>
</dbReference>
<dbReference type="Proteomes" id="UP001312865">
    <property type="component" value="Unassembled WGS sequence"/>
</dbReference>
<dbReference type="PANTHER" id="PTHR34351:SF2">
    <property type="entry name" value="DUF58 DOMAIN-CONTAINING PROTEIN"/>
    <property type="match status" value="1"/>
</dbReference>
<evidence type="ECO:0000256" key="1">
    <source>
        <dbReference type="SAM" id="Phobius"/>
    </source>
</evidence>